<name>B9TLK0_RICCO</name>
<feature type="region of interest" description="Disordered" evidence="1">
    <location>
        <begin position="1"/>
        <end position="39"/>
    </location>
</feature>
<accession>B9TLK0</accession>
<gene>
    <name evidence="2" type="ORF">RCOM_2035290</name>
</gene>
<keyword evidence="3" id="KW-1185">Reference proteome</keyword>
<protein>
    <submittedName>
        <fullName evidence="2">Uncharacterized protein</fullName>
    </submittedName>
</protein>
<sequence length="292" mass="30687">MAAPPGSRSRSCSGSGSPGLPRTLPGPGSAHQVRTGQVGQQPALVDRLGVERALFRIMVAHIRDAEQRADFAEIGLPAVGDHAADVRIGTLGLRVVGGAAIDHGGEALEVERTVGAHVDHAGNAAFGQIGRLRFIHVHALQHGRRNVRQLDVAAGGGEQFAAVQQRGDARQAADQHGIGFAAVTAHLHAGDARQRLGHVGVRELADVVSDDGIDNVIGILLDFLRALRRPAHASHGHGGFRRWLYAVGRGFLCYNWEGAQQARRGQDGDAGFEDETMLCLGHGGPGYGMSAA</sequence>
<dbReference type="Proteomes" id="UP000008311">
    <property type="component" value="Unassembled WGS sequence"/>
</dbReference>
<dbReference type="AlphaFoldDB" id="B9TLK0"/>
<dbReference type="EMBL" id="EQ987001">
    <property type="protein sequence ID" value="EEF23264.1"/>
    <property type="molecule type" value="Genomic_DNA"/>
</dbReference>
<feature type="compositionally biased region" description="Low complexity" evidence="1">
    <location>
        <begin position="1"/>
        <end position="22"/>
    </location>
</feature>
<proteinExistence type="predicted"/>
<evidence type="ECO:0000313" key="3">
    <source>
        <dbReference type="Proteomes" id="UP000008311"/>
    </source>
</evidence>
<organism evidence="2 3">
    <name type="scientific">Ricinus communis</name>
    <name type="common">Castor bean</name>
    <dbReference type="NCBI Taxonomy" id="3988"/>
    <lineage>
        <taxon>Eukaryota</taxon>
        <taxon>Viridiplantae</taxon>
        <taxon>Streptophyta</taxon>
        <taxon>Embryophyta</taxon>
        <taxon>Tracheophyta</taxon>
        <taxon>Spermatophyta</taxon>
        <taxon>Magnoliopsida</taxon>
        <taxon>eudicotyledons</taxon>
        <taxon>Gunneridae</taxon>
        <taxon>Pentapetalae</taxon>
        <taxon>rosids</taxon>
        <taxon>fabids</taxon>
        <taxon>Malpighiales</taxon>
        <taxon>Euphorbiaceae</taxon>
        <taxon>Acalyphoideae</taxon>
        <taxon>Acalypheae</taxon>
        <taxon>Ricinus</taxon>
    </lineage>
</organism>
<evidence type="ECO:0000256" key="1">
    <source>
        <dbReference type="SAM" id="MobiDB-lite"/>
    </source>
</evidence>
<dbReference type="InParanoid" id="B9TLK0"/>
<reference evidence="3" key="1">
    <citation type="journal article" date="2010" name="Nat. Biotechnol.">
        <title>Draft genome sequence of the oilseed species Ricinus communis.</title>
        <authorList>
            <person name="Chan A.P."/>
            <person name="Crabtree J."/>
            <person name="Zhao Q."/>
            <person name="Lorenzi H."/>
            <person name="Orvis J."/>
            <person name="Puiu D."/>
            <person name="Melake-Berhan A."/>
            <person name="Jones K.M."/>
            <person name="Redman J."/>
            <person name="Chen G."/>
            <person name="Cahoon E.B."/>
            <person name="Gedil M."/>
            <person name="Stanke M."/>
            <person name="Haas B.J."/>
            <person name="Wortman J.R."/>
            <person name="Fraser-Liggett C.M."/>
            <person name="Ravel J."/>
            <person name="Rabinowicz P.D."/>
        </authorList>
    </citation>
    <scope>NUCLEOTIDE SEQUENCE [LARGE SCALE GENOMIC DNA]</scope>
    <source>
        <strain evidence="3">cv. Hale</strain>
    </source>
</reference>
<evidence type="ECO:0000313" key="2">
    <source>
        <dbReference type="EMBL" id="EEF23264.1"/>
    </source>
</evidence>